<keyword evidence="2" id="KW-1185">Reference proteome</keyword>
<reference evidence="1 2" key="1">
    <citation type="journal article" date="2015" name="Sci. Rep.">
        <title>Genome of the facultative scuticociliatosis pathogen Pseudocohnilembus persalinus provides insight into its virulence through horizontal gene transfer.</title>
        <authorList>
            <person name="Xiong J."/>
            <person name="Wang G."/>
            <person name="Cheng J."/>
            <person name="Tian M."/>
            <person name="Pan X."/>
            <person name="Warren A."/>
            <person name="Jiang C."/>
            <person name="Yuan D."/>
            <person name="Miao W."/>
        </authorList>
    </citation>
    <scope>NUCLEOTIDE SEQUENCE [LARGE SCALE GENOMIC DNA]</scope>
    <source>
        <strain evidence="1">36N120E</strain>
    </source>
</reference>
<name>A0A0V0R9C1_PSEPJ</name>
<evidence type="ECO:0000313" key="2">
    <source>
        <dbReference type="Proteomes" id="UP000054937"/>
    </source>
</evidence>
<protein>
    <submittedName>
        <fullName evidence="1">Uncharacterized protein</fullName>
    </submittedName>
</protein>
<dbReference type="EMBL" id="LDAU01000007">
    <property type="protein sequence ID" value="KRX11094.1"/>
    <property type="molecule type" value="Genomic_DNA"/>
</dbReference>
<accession>A0A0V0R9C1</accession>
<proteinExistence type="predicted"/>
<comment type="caution">
    <text evidence="1">The sequence shown here is derived from an EMBL/GenBank/DDBJ whole genome shotgun (WGS) entry which is preliminary data.</text>
</comment>
<sequence length="251" mass="29460">MGIQESSIINGLLKVVEQLQLDDLTILANADQDIDPIQFQNTLYNQGRLKKLKLQLNTKNKQVLTEALIDILPKFQHLETFVFENNNLNFTEKNNKIFHKFFESFLLLRKLKNLELRLFNMSYEINLLRQDMLYAAKILGSLEHIESIIFDAGYGINQKIVNSALLSINHQQFIQNMDQNLGCKRLKHLELKGFSPLLDYYSKLFVEKKKKEKFLIHSGFKLYSKKIFRKEILHEALHTLITDFVTLKTEK</sequence>
<dbReference type="AlphaFoldDB" id="A0A0V0R9C1"/>
<dbReference type="Proteomes" id="UP000054937">
    <property type="component" value="Unassembled WGS sequence"/>
</dbReference>
<evidence type="ECO:0000313" key="1">
    <source>
        <dbReference type="EMBL" id="KRX11094.1"/>
    </source>
</evidence>
<dbReference type="InParanoid" id="A0A0V0R9C1"/>
<organism evidence="1 2">
    <name type="scientific">Pseudocohnilembus persalinus</name>
    <name type="common">Ciliate</name>
    <dbReference type="NCBI Taxonomy" id="266149"/>
    <lineage>
        <taxon>Eukaryota</taxon>
        <taxon>Sar</taxon>
        <taxon>Alveolata</taxon>
        <taxon>Ciliophora</taxon>
        <taxon>Intramacronucleata</taxon>
        <taxon>Oligohymenophorea</taxon>
        <taxon>Scuticociliatia</taxon>
        <taxon>Philasterida</taxon>
        <taxon>Pseudocohnilembidae</taxon>
        <taxon>Pseudocohnilembus</taxon>
    </lineage>
</organism>
<gene>
    <name evidence="1" type="ORF">PPERSA_05203</name>
</gene>